<dbReference type="InterPro" id="IPR052584">
    <property type="entry name" value="U2_snRNP_Complex_Component"/>
</dbReference>
<dbReference type="SUPFAM" id="SSF51735">
    <property type="entry name" value="NAD(P)-binding Rossmann-fold domains"/>
    <property type="match status" value="1"/>
</dbReference>
<gene>
    <name evidence="4" type="ORF">IWW36_000418</name>
</gene>
<evidence type="ECO:0000313" key="5">
    <source>
        <dbReference type="Proteomes" id="UP001139887"/>
    </source>
</evidence>
<organism evidence="4 5">
    <name type="scientific">Coemansia brasiliensis</name>
    <dbReference type="NCBI Taxonomy" id="2650707"/>
    <lineage>
        <taxon>Eukaryota</taxon>
        <taxon>Fungi</taxon>
        <taxon>Fungi incertae sedis</taxon>
        <taxon>Zoopagomycota</taxon>
        <taxon>Kickxellomycotina</taxon>
        <taxon>Kickxellomycetes</taxon>
        <taxon>Kickxellales</taxon>
        <taxon>Kickxellaceae</taxon>
        <taxon>Coemansia</taxon>
    </lineage>
</organism>
<name>A0A9W8IAX5_9FUNG</name>
<feature type="compositionally biased region" description="Basic and acidic residues" evidence="1">
    <location>
        <begin position="198"/>
        <end position="211"/>
    </location>
</feature>
<feature type="compositionally biased region" description="Acidic residues" evidence="1">
    <location>
        <begin position="216"/>
        <end position="234"/>
    </location>
</feature>
<reference evidence="4" key="1">
    <citation type="submission" date="2022-07" db="EMBL/GenBank/DDBJ databases">
        <title>Phylogenomic reconstructions and comparative analyses of Kickxellomycotina fungi.</title>
        <authorList>
            <person name="Reynolds N.K."/>
            <person name="Stajich J.E."/>
            <person name="Barry K."/>
            <person name="Grigoriev I.V."/>
            <person name="Crous P."/>
            <person name="Smith M.E."/>
        </authorList>
    </citation>
    <scope>NUCLEOTIDE SEQUENCE</scope>
    <source>
        <strain evidence="4">NRRL 1566</strain>
    </source>
</reference>
<dbReference type="CDD" id="cd05233">
    <property type="entry name" value="SDR_c"/>
    <property type="match status" value="1"/>
</dbReference>
<evidence type="ECO:0000313" key="4">
    <source>
        <dbReference type="EMBL" id="KAJ2852275.1"/>
    </source>
</evidence>
<dbReference type="InterPro" id="IPR002347">
    <property type="entry name" value="SDR_fam"/>
</dbReference>
<dbReference type="PRINTS" id="PR00081">
    <property type="entry name" value="GDHRDH"/>
</dbReference>
<dbReference type="Gene3D" id="3.40.50.720">
    <property type="entry name" value="NAD(P)-binding Rossmann-like Domain"/>
    <property type="match status" value="1"/>
</dbReference>
<dbReference type="InterPro" id="IPR006568">
    <property type="entry name" value="PSP_pro-rich"/>
</dbReference>
<dbReference type="SMART" id="SM00581">
    <property type="entry name" value="PSP"/>
    <property type="match status" value="1"/>
</dbReference>
<keyword evidence="2" id="KW-0472">Membrane</keyword>
<dbReference type="InterPro" id="IPR007180">
    <property type="entry name" value="DUF382"/>
</dbReference>
<evidence type="ECO:0000256" key="2">
    <source>
        <dbReference type="SAM" id="Phobius"/>
    </source>
</evidence>
<feature type="region of interest" description="Disordered" evidence="1">
    <location>
        <begin position="187"/>
        <end position="253"/>
    </location>
</feature>
<comment type="caution">
    <text evidence="4">The sequence shown here is derived from an EMBL/GenBank/DDBJ whole genome shotgun (WGS) entry which is preliminary data.</text>
</comment>
<feature type="compositionally biased region" description="Acidic residues" evidence="1">
    <location>
        <begin position="500"/>
        <end position="522"/>
    </location>
</feature>
<dbReference type="InterPro" id="IPR036291">
    <property type="entry name" value="NAD(P)-bd_dom_sf"/>
</dbReference>
<keyword evidence="5" id="KW-1185">Reference proteome</keyword>
<keyword evidence="2" id="KW-1133">Transmembrane helix</keyword>
<dbReference type="PANTHER" id="PTHR12785">
    <property type="entry name" value="SPLICING FACTOR 3B"/>
    <property type="match status" value="1"/>
</dbReference>
<feature type="transmembrane region" description="Helical" evidence="2">
    <location>
        <begin position="846"/>
        <end position="867"/>
    </location>
</feature>
<protein>
    <recommendedName>
        <fullName evidence="3">PSP proline-rich domain-containing protein</fullName>
    </recommendedName>
</protein>
<dbReference type="PRINTS" id="PR00080">
    <property type="entry name" value="SDRFAMILY"/>
</dbReference>
<sequence length="874" mass="97207">MYTAIRASSKFLRPPSNDDLKHQLFALYQTFTDFKSKKLRIQDISVKASALVHAFSDNDFPENNNLLQAETTAAHTSESYVLISDSDDDLMESDSATLVREPEDGFDSLDSTFVGPDERSWTVNDFPNCSIPATSGFQLENHPSQQVPNDVVVEYVEQEEPQVENTPFEEYSKIFSQFASKAAKSFGIDPDAEEDSTAVDKKLIDKTESKPGEGFSSDEDTDMNESDDDMDVDSTENKPSRKQKKKNRMSVAELKQIAPRPELVEWTDTSARDPELLVALKAVPNTVPVPIHWSQKKKYLQYKRGIEKPPFELPNFIKATGIMEMREAIQEKEDEKQAKTTARERMRPKMNKLTLDYQRLHDAFFKLQTPPKNLTGHGDLFYEGKEMDVSYNFTPGILSESLQAALSIPPLAPPPWLINMQRYGPPPSYPSLVIPGLNAPIPAGAQWGYHPGGWGRPPVDEVGRPLYGDVFSASTETAEALQAASIMNSGPKKYWGDLEVVESSDEEEEEEDEEESEEEIEGGAEPTVPASSAAETQGAAELTDEQLRAGMASIPSGLETPSVIQLRKQTAAGESTENKSLYTILSERETTQLEGIMGSQFTYDMSAAMNPSKSSADSGKNQKSQSSGRDQLDESQGNELCAVINEKNNVSAVYIRADVRKSEDLPRILLEGARKCGQIHILVNIAGIALYKDYYKDEDKADIDAAFDINIKAPMELTRLFVKELQDYGREGVVVNLASYAGFVPGRYFEVYGVTKAALIYFTKASQYLAPQIRVTAVAPFFVESPMVDKSQRVKKLSFINQHTKLSVSDVAHAVVKQIKTPSSAGKTVMLIGGISWVPMWIYEPMLIYITLVIYISWFIGMLKSLVTSQRKGM</sequence>
<evidence type="ECO:0000259" key="3">
    <source>
        <dbReference type="SMART" id="SM00581"/>
    </source>
</evidence>
<keyword evidence="2" id="KW-0812">Transmembrane</keyword>
<dbReference type="EMBL" id="JANBUW010000004">
    <property type="protein sequence ID" value="KAJ2852275.1"/>
    <property type="molecule type" value="Genomic_DNA"/>
</dbReference>
<feature type="domain" description="PSP proline-rich" evidence="3">
    <location>
        <begin position="390"/>
        <end position="443"/>
    </location>
</feature>
<feature type="region of interest" description="Disordered" evidence="1">
    <location>
        <begin position="608"/>
        <end position="636"/>
    </location>
</feature>
<evidence type="ECO:0000256" key="1">
    <source>
        <dbReference type="SAM" id="MobiDB-lite"/>
    </source>
</evidence>
<dbReference type="Pfam" id="PF04046">
    <property type="entry name" value="PSP"/>
    <property type="match status" value="1"/>
</dbReference>
<dbReference type="GO" id="GO:0005634">
    <property type="term" value="C:nucleus"/>
    <property type="evidence" value="ECO:0007669"/>
    <property type="project" value="InterPro"/>
</dbReference>
<proteinExistence type="predicted"/>
<dbReference type="Pfam" id="PF04037">
    <property type="entry name" value="DUF382"/>
    <property type="match status" value="1"/>
</dbReference>
<dbReference type="Pfam" id="PF00106">
    <property type="entry name" value="adh_short"/>
    <property type="match status" value="1"/>
</dbReference>
<dbReference type="Proteomes" id="UP001139887">
    <property type="component" value="Unassembled WGS sequence"/>
</dbReference>
<dbReference type="OrthoDB" id="10260794at2759"/>
<dbReference type="AlphaFoldDB" id="A0A9W8IAX5"/>
<dbReference type="PANTHER" id="PTHR12785:SF6">
    <property type="entry name" value="SPLICING FACTOR 3B SUBUNIT 2"/>
    <property type="match status" value="1"/>
</dbReference>
<accession>A0A9W8IAX5</accession>
<feature type="region of interest" description="Disordered" evidence="1">
    <location>
        <begin position="500"/>
        <end position="540"/>
    </location>
</feature>